<dbReference type="SUPFAM" id="SSF54928">
    <property type="entry name" value="RNA-binding domain, RBD"/>
    <property type="match status" value="1"/>
</dbReference>
<keyword evidence="5" id="KW-1185">Reference proteome</keyword>
<dbReference type="GO" id="GO:0003723">
    <property type="term" value="F:RNA binding"/>
    <property type="evidence" value="ECO:0007669"/>
    <property type="project" value="UniProtKB-UniRule"/>
</dbReference>
<comment type="caution">
    <text evidence="4">The sequence shown here is derived from an EMBL/GenBank/DDBJ whole genome shotgun (WGS) entry which is preliminary data.</text>
</comment>
<evidence type="ECO:0000259" key="3">
    <source>
        <dbReference type="PROSITE" id="PS50102"/>
    </source>
</evidence>
<evidence type="ECO:0000256" key="1">
    <source>
        <dbReference type="PROSITE-ProRule" id="PRU00176"/>
    </source>
</evidence>
<feature type="compositionally biased region" description="Basic residues" evidence="2">
    <location>
        <begin position="150"/>
        <end position="160"/>
    </location>
</feature>
<gene>
    <name evidence="4" type="ORF">OXX778_LOCUS4138</name>
</gene>
<dbReference type="PANTHER" id="PTHR23147">
    <property type="entry name" value="SERINE/ARGININE RICH SPLICING FACTOR"/>
    <property type="match status" value="1"/>
</dbReference>
<name>A0A813PHI2_9BILA</name>
<dbReference type="PROSITE" id="PS50102">
    <property type="entry name" value="RRM"/>
    <property type="match status" value="1"/>
</dbReference>
<dbReference type="InterPro" id="IPR035979">
    <property type="entry name" value="RBD_domain_sf"/>
</dbReference>
<dbReference type="InterPro" id="IPR012677">
    <property type="entry name" value="Nucleotide-bd_a/b_plait_sf"/>
</dbReference>
<protein>
    <recommendedName>
        <fullName evidence="3">RRM domain-containing protein</fullName>
    </recommendedName>
</protein>
<dbReference type="InterPro" id="IPR000504">
    <property type="entry name" value="RRM_dom"/>
</dbReference>
<dbReference type="InterPro" id="IPR050907">
    <property type="entry name" value="SRSF"/>
</dbReference>
<dbReference type="AlphaFoldDB" id="A0A813PHI2"/>
<proteinExistence type="predicted"/>
<feature type="compositionally biased region" description="Polar residues" evidence="2">
    <location>
        <begin position="196"/>
        <end position="207"/>
    </location>
</feature>
<sequence length="207" mass="24398">MSRYRSGPSSTLYIRNISDRVRYDDLKRLFSKYGRVLDITIPLDYYSGMPKGFCFIEFDDARDAEEAQYQMDRQRLFGREIEVEFARGIRKTPGEMKTRDRGSKSSRRDYDRRDDRRSRSRSGDRGRDRKRARSKSRSRSRSRSKEERSRSRRSRTRSYSKNRTPSPKNKSVSKDRSVSRSRSTSPKRSERSTKSNGNMSRSPSPSS</sequence>
<dbReference type="EMBL" id="CAJNOC010000395">
    <property type="protein sequence ID" value="CAF0755283.1"/>
    <property type="molecule type" value="Genomic_DNA"/>
</dbReference>
<organism evidence="4 5">
    <name type="scientific">Brachionus calyciflorus</name>
    <dbReference type="NCBI Taxonomy" id="104777"/>
    <lineage>
        <taxon>Eukaryota</taxon>
        <taxon>Metazoa</taxon>
        <taxon>Spiralia</taxon>
        <taxon>Gnathifera</taxon>
        <taxon>Rotifera</taxon>
        <taxon>Eurotatoria</taxon>
        <taxon>Monogononta</taxon>
        <taxon>Pseudotrocha</taxon>
        <taxon>Ploima</taxon>
        <taxon>Brachionidae</taxon>
        <taxon>Brachionus</taxon>
    </lineage>
</organism>
<feature type="compositionally biased region" description="Basic and acidic residues" evidence="2">
    <location>
        <begin position="88"/>
        <end position="127"/>
    </location>
</feature>
<reference evidence="4" key="1">
    <citation type="submission" date="2021-02" db="EMBL/GenBank/DDBJ databases">
        <authorList>
            <person name="Nowell W R."/>
        </authorList>
    </citation>
    <scope>NUCLEOTIDE SEQUENCE</scope>
    <source>
        <strain evidence="4">Ploen Becks lab</strain>
    </source>
</reference>
<dbReference type="Gene3D" id="3.30.70.330">
    <property type="match status" value="1"/>
</dbReference>
<dbReference type="SMART" id="SM00360">
    <property type="entry name" value="RRM"/>
    <property type="match status" value="1"/>
</dbReference>
<feature type="region of interest" description="Disordered" evidence="2">
    <location>
        <begin position="88"/>
        <end position="207"/>
    </location>
</feature>
<feature type="domain" description="RRM" evidence="3">
    <location>
        <begin position="10"/>
        <end position="88"/>
    </location>
</feature>
<evidence type="ECO:0000256" key="2">
    <source>
        <dbReference type="SAM" id="MobiDB-lite"/>
    </source>
</evidence>
<dbReference type="Proteomes" id="UP000663879">
    <property type="component" value="Unassembled WGS sequence"/>
</dbReference>
<dbReference type="OrthoDB" id="439808at2759"/>
<feature type="compositionally biased region" description="Basic residues" evidence="2">
    <location>
        <begin position="128"/>
        <end position="142"/>
    </location>
</feature>
<keyword evidence="1" id="KW-0694">RNA-binding</keyword>
<dbReference type="Pfam" id="PF00076">
    <property type="entry name" value="RRM_1"/>
    <property type="match status" value="1"/>
</dbReference>
<accession>A0A813PHI2</accession>
<evidence type="ECO:0000313" key="5">
    <source>
        <dbReference type="Proteomes" id="UP000663879"/>
    </source>
</evidence>
<evidence type="ECO:0000313" key="4">
    <source>
        <dbReference type="EMBL" id="CAF0755283.1"/>
    </source>
</evidence>